<dbReference type="GO" id="GO:0006281">
    <property type="term" value="P:DNA repair"/>
    <property type="evidence" value="ECO:0007669"/>
    <property type="project" value="TreeGrafter"/>
</dbReference>
<evidence type="ECO:0000313" key="1">
    <source>
        <dbReference type="EMBL" id="PSR32018.1"/>
    </source>
</evidence>
<dbReference type="EMBL" id="PXYW01000055">
    <property type="protein sequence ID" value="PSR32018.1"/>
    <property type="molecule type" value="Genomic_DNA"/>
</dbReference>
<reference evidence="1 2" key="1">
    <citation type="journal article" date="2014" name="BMC Genomics">
        <title>Comparison of environmental and isolate Sulfobacillus genomes reveals diverse carbon, sulfur, nitrogen, and hydrogen metabolisms.</title>
        <authorList>
            <person name="Justice N.B."/>
            <person name="Norman A."/>
            <person name="Brown C.T."/>
            <person name="Singh A."/>
            <person name="Thomas B.C."/>
            <person name="Banfield J.F."/>
        </authorList>
    </citation>
    <scope>NUCLEOTIDE SEQUENCE [LARGE SCALE GENOMIC DNA]</scope>
    <source>
        <strain evidence="1">AMDSBA4</strain>
    </source>
</reference>
<gene>
    <name evidence="1" type="ORF">C7B46_16210</name>
</gene>
<organism evidence="1 2">
    <name type="scientific">Sulfobacillus benefaciens</name>
    <dbReference type="NCBI Taxonomy" id="453960"/>
    <lineage>
        <taxon>Bacteria</taxon>
        <taxon>Bacillati</taxon>
        <taxon>Bacillota</taxon>
        <taxon>Clostridia</taxon>
        <taxon>Eubacteriales</taxon>
        <taxon>Clostridiales Family XVII. Incertae Sedis</taxon>
        <taxon>Sulfobacillus</taxon>
    </lineage>
</organism>
<dbReference type="SUPFAM" id="SSF56784">
    <property type="entry name" value="HAD-like"/>
    <property type="match status" value="1"/>
</dbReference>
<dbReference type="InterPro" id="IPR023214">
    <property type="entry name" value="HAD_sf"/>
</dbReference>
<dbReference type="Gene3D" id="1.10.150.240">
    <property type="entry name" value="Putative phosphatase, domain 2"/>
    <property type="match status" value="1"/>
</dbReference>
<dbReference type="Gene3D" id="3.40.50.1000">
    <property type="entry name" value="HAD superfamily/HAD-like"/>
    <property type="match status" value="1"/>
</dbReference>
<dbReference type="PROSITE" id="PS01228">
    <property type="entry name" value="COF_1"/>
    <property type="match status" value="1"/>
</dbReference>
<proteinExistence type="predicted"/>
<protein>
    <recommendedName>
        <fullName evidence="3">Haloacid dehalogenase</fullName>
    </recommendedName>
</protein>
<dbReference type="GO" id="GO:0005829">
    <property type="term" value="C:cytosol"/>
    <property type="evidence" value="ECO:0007669"/>
    <property type="project" value="TreeGrafter"/>
</dbReference>
<dbReference type="PANTHER" id="PTHR43434">
    <property type="entry name" value="PHOSPHOGLYCOLATE PHOSPHATASE"/>
    <property type="match status" value="1"/>
</dbReference>
<dbReference type="InterPro" id="IPR050155">
    <property type="entry name" value="HAD-like_hydrolase_sf"/>
</dbReference>
<dbReference type="GO" id="GO:0008967">
    <property type="term" value="F:phosphoglycolate phosphatase activity"/>
    <property type="evidence" value="ECO:0007669"/>
    <property type="project" value="TreeGrafter"/>
</dbReference>
<accession>A0A2T2XC39</accession>
<dbReference type="InterPro" id="IPR041492">
    <property type="entry name" value="HAD_2"/>
</dbReference>
<dbReference type="InterPro" id="IPR023198">
    <property type="entry name" value="PGP-like_dom2"/>
</dbReference>
<name>A0A2T2XC39_9FIRM</name>
<evidence type="ECO:0008006" key="3">
    <source>
        <dbReference type="Google" id="ProtNLM"/>
    </source>
</evidence>
<dbReference type="InterPro" id="IPR036412">
    <property type="entry name" value="HAD-like_sf"/>
</dbReference>
<dbReference type="PANTHER" id="PTHR43434:SF1">
    <property type="entry name" value="PHOSPHOGLYCOLATE PHOSPHATASE"/>
    <property type="match status" value="1"/>
</dbReference>
<evidence type="ECO:0000313" key="2">
    <source>
        <dbReference type="Proteomes" id="UP000242972"/>
    </source>
</evidence>
<dbReference type="AlphaFoldDB" id="A0A2T2XC39"/>
<dbReference type="Proteomes" id="UP000242972">
    <property type="component" value="Unassembled WGS sequence"/>
</dbReference>
<sequence>MVHLVIFDIDGTLLNAKGAGRRALERAFAQRFGVLDAFRDLSFAGATDSSLIQQAASRSGKTLSNEDWLSLKHQFLSYLKEELDKNPGTVMPGLPDLLFVLQSEGFFLALATGNFKATGYQKLAPFGLAGFFPVGGFAESGINRDQVVAEAIKQSLAHYRIHPDRITLIGDTPQDVAAAYTNGIRSIAVATGPFSLQELEQHHPDVVISDLSSVERVLGALQS</sequence>
<dbReference type="Pfam" id="PF13419">
    <property type="entry name" value="HAD_2"/>
    <property type="match status" value="1"/>
</dbReference>
<comment type="caution">
    <text evidence="1">The sequence shown here is derived from an EMBL/GenBank/DDBJ whole genome shotgun (WGS) entry which is preliminary data.</text>
</comment>